<evidence type="ECO:0000313" key="5">
    <source>
        <dbReference type="Proteomes" id="UP000053660"/>
    </source>
</evidence>
<dbReference type="Pfam" id="PF12796">
    <property type="entry name" value="Ank_2"/>
    <property type="match status" value="1"/>
</dbReference>
<dbReference type="PROSITE" id="PS50297">
    <property type="entry name" value="ANK_REP_REGION"/>
    <property type="match status" value="2"/>
</dbReference>
<dbReference type="SUPFAM" id="SSF48403">
    <property type="entry name" value="Ankyrin repeat"/>
    <property type="match status" value="1"/>
</dbReference>
<evidence type="ECO:0000256" key="2">
    <source>
        <dbReference type="ARBA" id="ARBA00023043"/>
    </source>
</evidence>
<evidence type="ECO:0000313" key="4">
    <source>
        <dbReference type="EMBL" id="KHJ89262.1"/>
    </source>
</evidence>
<organism evidence="4 5">
    <name type="scientific">Oesophagostomum dentatum</name>
    <name type="common">Nodular worm</name>
    <dbReference type="NCBI Taxonomy" id="61180"/>
    <lineage>
        <taxon>Eukaryota</taxon>
        <taxon>Metazoa</taxon>
        <taxon>Ecdysozoa</taxon>
        <taxon>Nematoda</taxon>
        <taxon>Chromadorea</taxon>
        <taxon>Rhabditida</taxon>
        <taxon>Rhabditina</taxon>
        <taxon>Rhabditomorpha</taxon>
        <taxon>Strongyloidea</taxon>
        <taxon>Strongylidae</taxon>
        <taxon>Oesophagostomum</taxon>
    </lineage>
</organism>
<dbReference type="InterPro" id="IPR002110">
    <property type="entry name" value="Ankyrin_rpt"/>
</dbReference>
<protein>
    <submittedName>
        <fullName evidence="4">Ankyrin repeat protein</fullName>
    </submittedName>
</protein>
<keyword evidence="2 3" id="KW-0040">ANK repeat</keyword>
<proteinExistence type="predicted"/>
<feature type="repeat" description="ANK" evidence="3">
    <location>
        <begin position="22"/>
        <end position="54"/>
    </location>
</feature>
<feature type="repeat" description="ANK" evidence="3">
    <location>
        <begin position="57"/>
        <end position="86"/>
    </location>
</feature>
<evidence type="ECO:0000256" key="1">
    <source>
        <dbReference type="ARBA" id="ARBA00022737"/>
    </source>
</evidence>
<dbReference type="OrthoDB" id="6156898at2759"/>
<dbReference type="EMBL" id="KN554467">
    <property type="protein sequence ID" value="KHJ89262.1"/>
    <property type="molecule type" value="Genomic_DNA"/>
</dbReference>
<dbReference type="InterPro" id="IPR033635">
    <property type="entry name" value="ANKS1/Caskin"/>
</dbReference>
<dbReference type="PANTHER" id="PTHR24174:SF16">
    <property type="entry name" value="CASKIN-2"/>
    <property type="match status" value="1"/>
</dbReference>
<evidence type="ECO:0000256" key="3">
    <source>
        <dbReference type="PROSITE-ProRule" id="PRU00023"/>
    </source>
</evidence>
<name>A0A0B1T0H4_OESDE</name>
<reference evidence="4 5" key="1">
    <citation type="submission" date="2014-03" db="EMBL/GenBank/DDBJ databases">
        <title>Draft genome of the hookworm Oesophagostomum dentatum.</title>
        <authorList>
            <person name="Mitreva M."/>
        </authorList>
    </citation>
    <scope>NUCLEOTIDE SEQUENCE [LARGE SCALE GENOMIC DNA]</scope>
    <source>
        <strain evidence="4 5">OD-Hann</strain>
    </source>
</reference>
<dbReference type="Gene3D" id="1.25.40.20">
    <property type="entry name" value="Ankyrin repeat-containing domain"/>
    <property type="match status" value="1"/>
</dbReference>
<dbReference type="Proteomes" id="UP000053660">
    <property type="component" value="Unassembled WGS sequence"/>
</dbReference>
<dbReference type="PANTHER" id="PTHR24174">
    <property type="entry name" value="ANKYRIN REPEAT AND STERILE ALPHA MOTIF DOMAIN-CONTAINING PROTEIN 1"/>
    <property type="match status" value="1"/>
</dbReference>
<accession>A0A0B1T0H4</accession>
<keyword evidence="5" id="KW-1185">Reference proteome</keyword>
<dbReference type="AlphaFoldDB" id="A0A0B1T0H4"/>
<gene>
    <name evidence="4" type="ORF">OESDEN_10917</name>
</gene>
<keyword evidence="1" id="KW-0677">Repeat</keyword>
<sequence>MVDYMLRSVDNLSLLQHAGEAHKASALHLAARNGHTQIVCRLLEHGWDVNRTTALGSALHEAAGYGRAQVVRFLLHAGINASLTNSAGLTALEYAKKNAHRNPITIKEIRFLLKGKAILVRMKALDVLKSDITPYFHANLVGFFATYWYTHI</sequence>
<dbReference type="InterPro" id="IPR036770">
    <property type="entry name" value="Ankyrin_rpt-contain_sf"/>
</dbReference>
<dbReference type="PROSITE" id="PS50088">
    <property type="entry name" value="ANK_REPEAT"/>
    <property type="match status" value="2"/>
</dbReference>
<dbReference type="SMART" id="SM00248">
    <property type="entry name" value="ANK"/>
    <property type="match status" value="2"/>
</dbReference>